<keyword evidence="9" id="KW-1185">Reference proteome</keyword>
<dbReference type="PANTHER" id="PTHR33307">
    <property type="entry name" value="ALPHA-RHAMNOSIDASE (EUROFUNG)"/>
    <property type="match status" value="1"/>
</dbReference>
<accession>A0A7W1YEV2</accession>
<dbReference type="AlphaFoldDB" id="A0A7W1YEV2"/>
<evidence type="ECO:0000259" key="5">
    <source>
        <dbReference type="Pfam" id="PF08531"/>
    </source>
</evidence>
<evidence type="ECO:0000256" key="2">
    <source>
        <dbReference type="ARBA" id="ARBA00012652"/>
    </source>
</evidence>
<dbReference type="PANTHER" id="PTHR33307:SF6">
    <property type="entry name" value="ALPHA-RHAMNOSIDASE (EUROFUNG)-RELATED"/>
    <property type="match status" value="1"/>
</dbReference>
<name>A0A7W1YEV2_9LIST</name>
<comment type="caution">
    <text evidence="8">The sequence shown here is derived from an EMBL/GenBank/DDBJ whole genome shotgun (WGS) entry which is preliminary data.</text>
</comment>
<dbReference type="Pfam" id="PF17390">
    <property type="entry name" value="Bac_rhamnosid_C"/>
    <property type="match status" value="1"/>
</dbReference>
<dbReference type="Proteomes" id="UP000548787">
    <property type="component" value="Unassembled WGS sequence"/>
</dbReference>
<feature type="domain" description="Bacterial alpha-L-rhamnosidase N-terminal" evidence="5">
    <location>
        <begin position="141"/>
        <end position="280"/>
    </location>
</feature>
<dbReference type="EC" id="3.2.1.40" evidence="2"/>
<dbReference type="Pfam" id="PF08531">
    <property type="entry name" value="Bac_rhamnosid_N"/>
    <property type="match status" value="1"/>
</dbReference>
<dbReference type="EMBL" id="JABJVM010000001">
    <property type="protein sequence ID" value="MBA3924977.1"/>
    <property type="molecule type" value="Genomic_DNA"/>
</dbReference>
<dbReference type="Gene3D" id="1.50.10.10">
    <property type="match status" value="1"/>
</dbReference>
<sequence length="871" mass="99825">MKERNKIKINGLTMPLAIDIREEISIDWSQEKIGQKQYRLEVMHEENCIYQEKKQEEGRKRTEIRLPSLPTHTSREQFTIKLDVEDENGQSIKLEKEFYSSNPRIEAAHWITRLDNPIQKEYEYFNEERNLILERSFSVEKKPATAFIDLSGLGYYTLKVNGKRVHDTYLTSDVTNYDRVVYYDTFEISEYLLDGENRIQVELGNGWYNPAPLQILGKYNIRKHLAIGRPCLLAQLTINYGDNQTITINTDSGWQARFGQLLANDVYIGETFIDTVEPRDAKTVIIYGPNGQLIPSKIPKVRRKKEFRPKLLKQQRKEQIYDVTELISGQISMDISTSFVGTLKVSFAEKIDDEQEMDFTTSISGIYGGQDRQNRDNPIIQMDCIRKTKKTALHFENEFTYHSFRYLKIEVEDCEVFPEKLISNLVAYKVHTDLEKMATFTSSNQNLNALWQAGMNTKLNNIHSYFEDCSRERFGYGGDIVALLNSQLVSFDVRNLLEKVFVDFANDQTVHGGITQTAPYVGIMTHGSSNGVGSIGWQLVFPKIAQALLTNFQAVAVVKSHKGKLEKHIDYLLSFDYDYIKYCCLGDWGSSDTVMKEGKVHTPDQLFCTATMYAIILQAYLDLFEKLDPNNFRIERLCDSIATVKREIVEEFYHEAGFFASGTKSSYIFALYGELVGENKELVERNLLALLDEKQWILTMGIFGMSWAYELLPTLGQNANIFHWLTSDATESYQGMLESGNRVLSEYFPVTPITTVQEESSINHAMFSSFSTWFIQELVGLKLSGNQGSLTIQPFFAEGLSDVSGEIKSDYGAISLIWEQQSTETYVVKVKIPVGISFEVKKEEEQAIIAQEEKLVDGIRELTINYRIVNQ</sequence>
<feature type="domain" description="Alpha-L-rhamnosidase C-terminal" evidence="7">
    <location>
        <begin position="790"/>
        <end position="841"/>
    </location>
</feature>
<evidence type="ECO:0000313" key="8">
    <source>
        <dbReference type="EMBL" id="MBA3924977.1"/>
    </source>
</evidence>
<dbReference type="Gene3D" id="2.60.120.260">
    <property type="entry name" value="Galactose-binding domain-like"/>
    <property type="match status" value="2"/>
</dbReference>
<evidence type="ECO:0000256" key="3">
    <source>
        <dbReference type="ARBA" id="ARBA00022801"/>
    </source>
</evidence>
<evidence type="ECO:0000259" key="7">
    <source>
        <dbReference type="Pfam" id="PF17390"/>
    </source>
</evidence>
<dbReference type="GO" id="GO:0005975">
    <property type="term" value="P:carbohydrate metabolic process"/>
    <property type="evidence" value="ECO:0007669"/>
    <property type="project" value="InterPro"/>
</dbReference>
<dbReference type="InterPro" id="IPR013737">
    <property type="entry name" value="Bac_rhamnosid_N"/>
</dbReference>
<dbReference type="SUPFAM" id="SSF48208">
    <property type="entry name" value="Six-hairpin glycosidases"/>
    <property type="match status" value="1"/>
</dbReference>
<reference evidence="8 9" key="1">
    <citation type="submission" date="2020-05" db="EMBL/GenBank/DDBJ databases">
        <authorList>
            <person name="Carlin C.R."/>
        </authorList>
    </citation>
    <scope>NUCLEOTIDE SEQUENCE [LARGE SCALE GENOMIC DNA]</scope>
    <source>
        <strain evidence="8 9">FSL W9-0585</strain>
    </source>
</reference>
<evidence type="ECO:0000256" key="1">
    <source>
        <dbReference type="ARBA" id="ARBA00001445"/>
    </source>
</evidence>
<dbReference type="InterPro" id="IPR035398">
    <property type="entry name" value="Bac_rhamnosid_C"/>
</dbReference>
<dbReference type="Pfam" id="PF17389">
    <property type="entry name" value="Bac_rhamnosid6H"/>
    <property type="match status" value="1"/>
</dbReference>
<comment type="catalytic activity">
    <reaction evidence="1">
        <text>Hydrolysis of terminal non-reducing alpha-L-rhamnose residues in alpha-L-rhamnosides.</text>
        <dbReference type="EC" id="3.2.1.40"/>
    </reaction>
</comment>
<organism evidence="8 9">
    <name type="scientific">Listeria rustica</name>
    <dbReference type="NCBI Taxonomy" id="2713503"/>
    <lineage>
        <taxon>Bacteria</taxon>
        <taxon>Bacillati</taxon>
        <taxon>Bacillota</taxon>
        <taxon>Bacilli</taxon>
        <taxon>Bacillales</taxon>
        <taxon>Listeriaceae</taxon>
        <taxon>Listeria</taxon>
    </lineage>
</organism>
<evidence type="ECO:0000259" key="6">
    <source>
        <dbReference type="Pfam" id="PF17389"/>
    </source>
</evidence>
<dbReference type="InterPro" id="IPR008902">
    <property type="entry name" value="Rhamnosid_concanavalin"/>
</dbReference>
<dbReference type="GO" id="GO:0030596">
    <property type="term" value="F:alpha-L-rhamnosidase activity"/>
    <property type="evidence" value="ECO:0007669"/>
    <property type="project" value="UniProtKB-EC"/>
</dbReference>
<dbReference type="RefSeq" id="WP_181675215.1">
    <property type="nucleotide sequence ID" value="NZ_JABJVM010000001.1"/>
</dbReference>
<dbReference type="Pfam" id="PF05592">
    <property type="entry name" value="Bac_rhamnosid"/>
    <property type="match status" value="1"/>
</dbReference>
<feature type="domain" description="Alpha-L-rhamnosidase concanavalin-like" evidence="4">
    <location>
        <begin position="315"/>
        <end position="423"/>
    </location>
</feature>
<evidence type="ECO:0000313" key="9">
    <source>
        <dbReference type="Proteomes" id="UP000548787"/>
    </source>
</evidence>
<dbReference type="InterPro" id="IPR008928">
    <property type="entry name" value="6-hairpin_glycosidase_sf"/>
</dbReference>
<proteinExistence type="predicted"/>
<feature type="domain" description="Alpha-L-rhamnosidase six-hairpin glycosidase" evidence="6">
    <location>
        <begin position="436"/>
        <end position="777"/>
    </location>
</feature>
<protein>
    <recommendedName>
        <fullName evidence="2">alpha-L-rhamnosidase</fullName>
        <ecNumber evidence="2">3.2.1.40</ecNumber>
    </recommendedName>
</protein>
<keyword evidence="3 8" id="KW-0378">Hydrolase</keyword>
<reference evidence="8 9" key="2">
    <citation type="submission" date="2020-08" db="EMBL/GenBank/DDBJ databases">
        <title>Listeria ohnekaius sp. nov. and Listeria portnoyii sp. nov. isolated from non-agricultural and natural environments.</title>
        <authorList>
            <person name="Weller D."/>
            <person name="Belias A.M."/>
            <person name="Liao J."/>
            <person name="Guo S."/>
            <person name="Orsi R.H."/>
            <person name="Wiedmann M."/>
        </authorList>
    </citation>
    <scope>NUCLEOTIDE SEQUENCE [LARGE SCALE GENOMIC DNA]</scope>
    <source>
        <strain evidence="8 9">FSL W9-0585</strain>
    </source>
</reference>
<dbReference type="InterPro" id="IPR012341">
    <property type="entry name" value="6hp_glycosidase-like_sf"/>
</dbReference>
<dbReference type="InterPro" id="IPR035396">
    <property type="entry name" value="Bac_rhamnosid6H"/>
</dbReference>
<evidence type="ECO:0000259" key="4">
    <source>
        <dbReference type="Pfam" id="PF05592"/>
    </source>
</evidence>
<dbReference type="InterPro" id="IPR016007">
    <property type="entry name" value="Alpha_rhamnosid"/>
</dbReference>
<gene>
    <name evidence="8" type="ORF">HPK16_01375</name>
</gene>